<dbReference type="UniPathway" id="UPA00077">
    <property type="reaction ID" value="UER00149"/>
</dbReference>
<dbReference type="PANTHER" id="PTHR43418:SF4">
    <property type="entry name" value="MULTIFUNCTIONAL TRYPTOPHAN BIOSYNTHESIS PROTEIN"/>
    <property type="match status" value="1"/>
</dbReference>
<dbReference type="Gene3D" id="3.40.50.880">
    <property type="match status" value="1"/>
</dbReference>
<dbReference type="GO" id="GO:0005829">
    <property type="term" value="C:cytosol"/>
    <property type="evidence" value="ECO:0007669"/>
    <property type="project" value="TreeGrafter"/>
</dbReference>
<evidence type="ECO:0000256" key="3">
    <source>
        <dbReference type="ARBA" id="ARBA00005009"/>
    </source>
</evidence>
<evidence type="ECO:0000313" key="12">
    <source>
        <dbReference type="EMBL" id="CAE0115863.1"/>
    </source>
</evidence>
<dbReference type="GO" id="GO:0046656">
    <property type="term" value="P:folic acid biosynthetic process"/>
    <property type="evidence" value="ECO:0007669"/>
    <property type="project" value="UniProtKB-KW"/>
</dbReference>
<feature type="domain" description="Glutamine amidotransferase" evidence="11">
    <location>
        <begin position="64"/>
        <end position="237"/>
    </location>
</feature>
<dbReference type="EC" id="4.1.3.27" evidence="4"/>
<accession>A0A7S3F0I5</accession>
<gene>
    <name evidence="12" type="ORF">HERI1096_LOCUS16548</name>
</gene>
<dbReference type="GO" id="GO:0004049">
    <property type="term" value="F:anthranilate synthase activity"/>
    <property type="evidence" value="ECO:0007669"/>
    <property type="project" value="UniProtKB-EC"/>
</dbReference>
<keyword evidence="6" id="KW-0289">Folate biosynthesis</keyword>
<evidence type="ECO:0000256" key="5">
    <source>
        <dbReference type="ARBA" id="ARBA00022822"/>
    </source>
</evidence>
<dbReference type="GO" id="GO:0000162">
    <property type="term" value="P:L-tryptophan biosynthetic process"/>
    <property type="evidence" value="ECO:0007669"/>
    <property type="project" value="UniProtKB-KW"/>
</dbReference>
<evidence type="ECO:0000256" key="4">
    <source>
        <dbReference type="ARBA" id="ARBA00012266"/>
    </source>
</evidence>
<dbReference type="InterPro" id="IPR005801">
    <property type="entry name" value="ADC_synthase"/>
</dbReference>
<dbReference type="InterPro" id="IPR029062">
    <property type="entry name" value="Class_I_gatase-like"/>
</dbReference>
<keyword evidence="5" id="KW-0057">Aromatic amino acid biosynthesis</keyword>
<feature type="compositionally biased region" description="Basic and acidic residues" evidence="10">
    <location>
        <begin position="37"/>
        <end position="48"/>
    </location>
</feature>
<dbReference type="SUPFAM" id="SSF56322">
    <property type="entry name" value="ADC synthase"/>
    <property type="match status" value="1"/>
</dbReference>
<dbReference type="AlphaFoldDB" id="A0A7S3F0I5"/>
<dbReference type="GO" id="GO:0046654">
    <property type="term" value="P:tetrahydrofolate biosynthetic process"/>
    <property type="evidence" value="ECO:0007669"/>
    <property type="project" value="UniProtKB-UniPathway"/>
</dbReference>
<dbReference type="InterPro" id="IPR017926">
    <property type="entry name" value="GATASE"/>
</dbReference>
<evidence type="ECO:0000256" key="1">
    <source>
        <dbReference type="ARBA" id="ARBA00001000"/>
    </source>
</evidence>
<dbReference type="EMBL" id="HBHX01029720">
    <property type="protein sequence ID" value="CAE0115863.1"/>
    <property type="molecule type" value="Transcribed_RNA"/>
</dbReference>
<dbReference type="PRINTS" id="PR00097">
    <property type="entry name" value="ANTSNTHASEII"/>
</dbReference>
<comment type="pathway">
    <text evidence="2">Amino-acid biosynthesis; L-tryptophan biosynthesis; L-tryptophan from chorismate: step 1/5.</text>
</comment>
<keyword evidence="7" id="KW-0315">Glutamine amidotransferase</keyword>
<evidence type="ECO:0000256" key="2">
    <source>
        <dbReference type="ARBA" id="ARBA00004873"/>
    </source>
</evidence>
<name>A0A7S3F0I5_9EUKA</name>
<dbReference type="Gene3D" id="3.60.120.10">
    <property type="entry name" value="Anthranilate synthase"/>
    <property type="match status" value="1"/>
</dbReference>
<keyword evidence="5" id="KW-0028">Amino-acid biosynthesis</keyword>
<evidence type="ECO:0000256" key="9">
    <source>
        <dbReference type="ARBA" id="ARBA00031904"/>
    </source>
</evidence>
<dbReference type="GO" id="GO:0046820">
    <property type="term" value="F:4-amino-4-deoxychorismate synthase activity"/>
    <property type="evidence" value="ECO:0007669"/>
    <property type="project" value="UniProtKB-EC"/>
</dbReference>
<dbReference type="InterPro" id="IPR050472">
    <property type="entry name" value="Anth_synth/Amidotransfase"/>
</dbReference>
<dbReference type="PRINTS" id="PR00096">
    <property type="entry name" value="GATASE"/>
</dbReference>
<comment type="pathway">
    <text evidence="3">Cofactor biosynthesis; tetrahydrofolate biosynthesis; 4-aminobenzoate from chorismate: step 1/2.</text>
</comment>
<dbReference type="CDD" id="cd01743">
    <property type="entry name" value="GATase1_Anthranilate_Synthase"/>
    <property type="match status" value="1"/>
</dbReference>
<dbReference type="NCBIfam" id="TIGR00566">
    <property type="entry name" value="trpG_papA"/>
    <property type="match status" value="1"/>
</dbReference>
<protein>
    <recommendedName>
        <fullName evidence="4">anthranilate synthase</fullName>
        <ecNumber evidence="4">4.1.3.27</ecNumber>
    </recommendedName>
    <alternativeName>
        <fullName evidence="8">Para-aminobenzoate synthase</fullName>
    </alternativeName>
    <alternativeName>
        <fullName evidence="9">p-aminobenzoic acid synthase</fullName>
    </alternativeName>
</protein>
<feature type="region of interest" description="Disordered" evidence="10">
    <location>
        <begin position="16"/>
        <end position="53"/>
    </location>
</feature>
<evidence type="ECO:0000259" key="11">
    <source>
        <dbReference type="Pfam" id="PF00117"/>
    </source>
</evidence>
<evidence type="ECO:0000256" key="6">
    <source>
        <dbReference type="ARBA" id="ARBA00022909"/>
    </source>
</evidence>
<dbReference type="Pfam" id="PF00117">
    <property type="entry name" value="GATase"/>
    <property type="match status" value="1"/>
</dbReference>
<evidence type="ECO:0000256" key="7">
    <source>
        <dbReference type="ARBA" id="ARBA00022962"/>
    </source>
</evidence>
<dbReference type="PANTHER" id="PTHR43418">
    <property type="entry name" value="MULTIFUNCTIONAL TRYPTOPHAN BIOSYNTHESIS PROTEIN-RELATED"/>
    <property type="match status" value="1"/>
</dbReference>
<keyword evidence="5" id="KW-0822">Tryptophan biosynthesis</keyword>
<dbReference type="PROSITE" id="PS51273">
    <property type="entry name" value="GATASE_TYPE_1"/>
    <property type="match status" value="1"/>
</dbReference>
<proteinExistence type="predicted"/>
<evidence type="ECO:0000256" key="10">
    <source>
        <dbReference type="SAM" id="MobiDB-lite"/>
    </source>
</evidence>
<comment type="catalytic activity">
    <reaction evidence="1">
        <text>chorismate + L-glutamine = 4-amino-4-deoxychorismate + L-glutamate</text>
        <dbReference type="Rhea" id="RHEA:11672"/>
        <dbReference type="ChEBI" id="CHEBI:29748"/>
        <dbReference type="ChEBI" id="CHEBI:29985"/>
        <dbReference type="ChEBI" id="CHEBI:58359"/>
        <dbReference type="ChEBI" id="CHEBI:58406"/>
        <dbReference type="EC" id="2.6.1.85"/>
    </reaction>
</comment>
<organism evidence="12">
    <name type="scientific">Haptolina ericina</name>
    <dbReference type="NCBI Taxonomy" id="156174"/>
    <lineage>
        <taxon>Eukaryota</taxon>
        <taxon>Haptista</taxon>
        <taxon>Haptophyta</taxon>
        <taxon>Prymnesiophyceae</taxon>
        <taxon>Prymnesiales</taxon>
        <taxon>Prymnesiaceae</taxon>
        <taxon>Haptolina</taxon>
    </lineage>
</organism>
<sequence length="254" mass="27726">MKDGVAEVRAGATLLFDSDPASEEKETELKASAMRDAVLRPDKEERTSRPTSPILPSISSERILLVDHKDSFVHTLANYLRQTGALVTTLRSGFAESELDRLQPTLMVLSPGPGCPKDFGLSRSLTLAIERKLPVFGVCLGLQGIVEHYGGELGVLSYPQHGKPAMVKLCEPRGPLMEELPADFQVARYHSLYSIQAKQPACLRTTAVTADGTVMAIQHTSLPIAAVQFHPESILTAPHIGMQMLLNATKMKWK</sequence>
<dbReference type="SUPFAM" id="SSF52317">
    <property type="entry name" value="Class I glutamine amidotransferase-like"/>
    <property type="match status" value="1"/>
</dbReference>
<reference evidence="12" key="1">
    <citation type="submission" date="2021-01" db="EMBL/GenBank/DDBJ databases">
        <authorList>
            <person name="Corre E."/>
            <person name="Pelletier E."/>
            <person name="Niang G."/>
            <person name="Scheremetjew M."/>
            <person name="Finn R."/>
            <person name="Kale V."/>
            <person name="Holt S."/>
            <person name="Cochrane G."/>
            <person name="Meng A."/>
            <person name="Brown T."/>
            <person name="Cohen L."/>
        </authorList>
    </citation>
    <scope>NUCLEOTIDE SEQUENCE</scope>
    <source>
        <strain evidence="12">CCMP281</strain>
    </source>
</reference>
<evidence type="ECO:0000256" key="8">
    <source>
        <dbReference type="ARBA" id="ARBA00031329"/>
    </source>
</evidence>
<dbReference type="InterPro" id="IPR006221">
    <property type="entry name" value="TrpG/PapA_dom"/>
</dbReference>